<dbReference type="NCBIfam" id="TIGR04456">
    <property type="entry name" value="LruC_dom"/>
    <property type="match status" value="1"/>
</dbReference>
<gene>
    <name evidence="3" type="ORF">CYPRO_3012</name>
</gene>
<evidence type="ECO:0000313" key="4">
    <source>
        <dbReference type="Proteomes" id="UP000254808"/>
    </source>
</evidence>
<dbReference type="RefSeq" id="WP_114985369.1">
    <property type="nucleotide sequence ID" value="NZ_CP027806.1"/>
</dbReference>
<dbReference type="EMBL" id="CP027806">
    <property type="protein sequence ID" value="AXJ02249.1"/>
    <property type="molecule type" value="Genomic_DNA"/>
</dbReference>
<proteinExistence type="predicted"/>
<feature type="chain" id="PRO_5016955443" evidence="1">
    <location>
        <begin position="20"/>
        <end position="461"/>
    </location>
</feature>
<dbReference type="AlphaFoldDB" id="A0A345UP47"/>
<feature type="signal peptide" evidence="1">
    <location>
        <begin position="1"/>
        <end position="19"/>
    </location>
</feature>
<keyword evidence="4" id="KW-1185">Reference proteome</keyword>
<dbReference type="PROSITE" id="PS51257">
    <property type="entry name" value="PROKAR_LIPOPROTEIN"/>
    <property type="match status" value="1"/>
</dbReference>
<name>A0A345UP47_9BACT</name>
<keyword evidence="1" id="KW-0732">Signal</keyword>
<dbReference type="Pfam" id="PF16130">
    <property type="entry name" value="DUF4842"/>
    <property type="match status" value="1"/>
</dbReference>
<dbReference type="KEGG" id="cprv:CYPRO_3012"/>
<sequence length="461" mass="50342">MKKITYIVLAMLAGAGLVACNTSLSPSGEEDVRGINVPYNFDFSTTGSVNFTVKAASQNAADMNRGRISVFDAHPDQGGRRLATYFLNDSGELAIEHSLPTHLKSVFILPDHPAAEPVQIQVRNGVVQYEYNLPQVAGRGLDAGNAGIAAGLMDDPAGTVRNVFPAEDAFGTIMFEDLWPSFGDYDMNDLVIGYQFSELTNEENNILSIDMIFQIRATGTAVKAGFGIQFDDLFPDDIEEVVGTRLNAGSFIVLNPNGTEAEQSRAVVIAFDDANQNFPRMGNVFAGSTERTPDEVALTVTFENPVSREVLGNAPYNPFAFFHGTKNVIVDGDTTAVPYGGRGQEVHLPDHVPTDLVFDELFGQYEDNSLAGMFYKSTNVARVGDNMNFAISVPELIPHAIQKARFASAIDGEEHAYLRFARWAETDGVENADWYLDIPEYRDLDVLFGTAVPEPEPEPED</sequence>
<evidence type="ECO:0000313" key="3">
    <source>
        <dbReference type="EMBL" id="AXJ02249.1"/>
    </source>
</evidence>
<dbReference type="InterPro" id="IPR032295">
    <property type="entry name" value="DUF4842"/>
</dbReference>
<dbReference type="OrthoDB" id="1204817at2"/>
<accession>A0A345UP47</accession>
<dbReference type="InterPro" id="IPR031025">
    <property type="entry name" value="LruC_dom"/>
</dbReference>
<reference evidence="3 4" key="1">
    <citation type="submission" date="2018-03" db="EMBL/GenBank/DDBJ databases">
        <title>Phenotypic and genomic properties of Cyclonatronum proteinivorum gen. nov., sp. nov., a haloalkaliphilic bacteroidete from soda lakes possessing Na+-translocating rhodopsin.</title>
        <authorList>
            <person name="Toshchakov S.V."/>
            <person name="Korzhenkov A."/>
            <person name="Samarov N.I."/>
            <person name="Kublanov I.V."/>
            <person name="Muntyan M.S."/>
            <person name="Sorokin D.Y."/>
        </authorList>
    </citation>
    <scope>NUCLEOTIDE SEQUENCE [LARGE SCALE GENOMIC DNA]</scope>
    <source>
        <strain evidence="3 4">Omega</strain>
    </source>
</reference>
<protein>
    <submittedName>
        <fullName evidence="3">LruC domain-containing protein</fullName>
    </submittedName>
</protein>
<evidence type="ECO:0000256" key="1">
    <source>
        <dbReference type="SAM" id="SignalP"/>
    </source>
</evidence>
<dbReference type="Proteomes" id="UP000254808">
    <property type="component" value="Chromosome"/>
</dbReference>
<evidence type="ECO:0000259" key="2">
    <source>
        <dbReference type="Pfam" id="PF16130"/>
    </source>
</evidence>
<feature type="domain" description="DUF4842" evidence="2">
    <location>
        <begin position="204"/>
        <end position="435"/>
    </location>
</feature>
<organism evidence="3 4">
    <name type="scientific">Cyclonatronum proteinivorum</name>
    <dbReference type="NCBI Taxonomy" id="1457365"/>
    <lineage>
        <taxon>Bacteria</taxon>
        <taxon>Pseudomonadati</taxon>
        <taxon>Balneolota</taxon>
        <taxon>Balneolia</taxon>
        <taxon>Balneolales</taxon>
        <taxon>Cyclonatronaceae</taxon>
        <taxon>Cyclonatronum</taxon>
    </lineage>
</organism>